<organism evidence="1 2">
    <name type="scientific">Sanguibacter gelidistatuariae</name>
    <dbReference type="NCBI Taxonomy" id="1814289"/>
    <lineage>
        <taxon>Bacteria</taxon>
        <taxon>Bacillati</taxon>
        <taxon>Actinomycetota</taxon>
        <taxon>Actinomycetes</taxon>
        <taxon>Micrococcales</taxon>
        <taxon>Sanguibacteraceae</taxon>
        <taxon>Sanguibacter</taxon>
    </lineage>
</organism>
<sequence>MAIDYTRRAPAEPEPAAPVPAPAISLSKITLTKAAPSVSLTKESVASGVLRVNLNWQSGAPAKGFLAKLTARPVDLDLACLYEFTDGSKGVVQALGNSFEAVDDSSPRRIIWLDGDDRSGQATGGENLTIDLSQTAAIRRVLVFAMIYEGVSNWAAADGVVTLTPPSGAQIEVRLDEADAQSRICAIAEITNGPSGLQVRREVNYIRGGHKALDEAYGWGLSWTPGRK</sequence>
<evidence type="ECO:0000313" key="1">
    <source>
        <dbReference type="EMBL" id="SDB93669.1"/>
    </source>
</evidence>
<dbReference type="STRING" id="1814289.SAMN05216410_1044"/>
<reference evidence="1 2" key="1">
    <citation type="submission" date="2016-09" db="EMBL/GenBank/DDBJ databases">
        <authorList>
            <person name="Capua I."/>
            <person name="De Benedictis P."/>
            <person name="Joannis T."/>
            <person name="Lombin L.H."/>
            <person name="Cattoli G."/>
        </authorList>
    </citation>
    <scope>NUCLEOTIDE SEQUENCE [LARGE SCALE GENOMIC DNA]</scope>
    <source>
        <strain evidence="1 2">ISLP-3</strain>
    </source>
</reference>
<keyword evidence="2" id="KW-1185">Reference proteome</keyword>
<dbReference type="AlphaFoldDB" id="A0A1G6HHE3"/>
<dbReference type="InterPro" id="IPR003325">
    <property type="entry name" value="TerD"/>
</dbReference>
<protein>
    <submittedName>
        <fullName evidence="1">Tellurite resistance protein TerA</fullName>
    </submittedName>
</protein>
<dbReference type="RefSeq" id="WP_093181261.1">
    <property type="nucleotide sequence ID" value="NZ_FMYH01000001.1"/>
</dbReference>
<evidence type="ECO:0000313" key="2">
    <source>
        <dbReference type="Proteomes" id="UP000199039"/>
    </source>
</evidence>
<dbReference type="OrthoDB" id="2079357at2"/>
<name>A0A1G6HHE3_9MICO</name>
<dbReference type="Gene3D" id="2.60.60.30">
    <property type="entry name" value="sav2460 like domains"/>
    <property type="match status" value="1"/>
</dbReference>
<dbReference type="CDD" id="cd06974">
    <property type="entry name" value="TerD_like"/>
    <property type="match status" value="1"/>
</dbReference>
<proteinExistence type="predicted"/>
<accession>A0A1G6HHE3</accession>
<dbReference type="Proteomes" id="UP000199039">
    <property type="component" value="Unassembled WGS sequence"/>
</dbReference>
<gene>
    <name evidence="1" type="ORF">SAMN05216410_1044</name>
</gene>
<dbReference type="EMBL" id="FMYH01000001">
    <property type="protein sequence ID" value="SDB93669.1"/>
    <property type="molecule type" value="Genomic_DNA"/>
</dbReference>